<evidence type="ECO:0000256" key="1">
    <source>
        <dbReference type="SAM" id="MobiDB-lite"/>
    </source>
</evidence>
<reference evidence="2 3" key="1">
    <citation type="submission" date="2018-08" db="EMBL/GenBank/DDBJ databases">
        <title>Complete genome sequence of Vibrio anguillarum PM2-like non-tailed bacteriophage phiNo16.</title>
        <authorList>
            <person name="Kalatzis P.G."/>
            <person name="Carstens A.B."/>
            <person name="Katharios P."/>
            <person name="Castillo D."/>
            <person name="Hansen L.H."/>
            <person name="Middelboe M."/>
        </authorList>
    </citation>
    <scope>NUCLEOTIDE SEQUENCE [LARGE SCALE GENOMIC DNA]</scope>
</reference>
<sequence length="64" mass="7022">MKYANQEKSAVITTDKNGNIWTVPRGHRFWVEFGIDKAEQEGRIDEPETLAIDGGDNGSGSAVN</sequence>
<organism evidence="2 3">
    <name type="scientific">Vibrio phage fNo16</name>
    <dbReference type="NCBI Taxonomy" id="2315335"/>
    <lineage>
        <taxon>Viruses</taxon>
        <taxon>Varidnaviria</taxon>
        <taxon>Abadenavirae</taxon>
        <taxon>Produgelaviricota</taxon>
        <taxon>Belvinaviricetes</taxon>
        <taxon>Vinavirales</taxon>
        <taxon>Asemoviridae</taxon>
        <taxon>Elsinorevirus</taxon>
        <taxon>Elsinorevirus NO16</taxon>
    </lineage>
</organism>
<feature type="region of interest" description="Disordered" evidence="1">
    <location>
        <begin position="40"/>
        <end position="64"/>
    </location>
</feature>
<name>A0A3G1SVM7_9VIRU</name>
<keyword evidence="3" id="KW-1185">Reference proteome</keyword>
<gene>
    <name evidence="2" type="ORF">fNo16_0012</name>
</gene>
<dbReference type="EMBL" id="MH730557">
    <property type="protein sequence ID" value="AXU40241.1"/>
    <property type="molecule type" value="Genomic_DNA"/>
</dbReference>
<dbReference type="Proteomes" id="UP000276974">
    <property type="component" value="Segment"/>
</dbReference>
<evidence type="ECO:0000313" key="3">
    <source>
        <dbReference type="Proteomes" id="UP000276974"/>
    </source>
</evidence>
<protein>
    <submittedName>
        <fullName evidence="2">Uncharacterized protein</fullName>
    </submittedName>
</protein>
<evidence type="ECO:0000313" key="2">
    <source>
        <dbReference type="EMBL" id="AXU40241.1"/>
    </source>
</evidence>
<proteinExistence type="predicted"/>
<accession>A0A3G1SVM7</accession>